<reference evidence="10 13" key="1">
    <citation type="submission" date="2017-01" db="EMBL/GenBank/DDBJ databases">
        <authorList>
            <person name="Mah S.A."/>
            <person name="Swanson W.J."/>
            <person name="Moy G.W."/>
            <person name="Vacquier V.D."/>
        </authorList>
    </citation>
    <scope>NUCLEOTIDE SEQUENCE [LARGE SCALE GENOMIC DNA]</scope>
    <source>
        <strain evidence="10 13">GSMNP</strain>
    </source>
</reference>
<evidence type="ECO:0000256" key="8">
    <source>
        <dbReference type="PROSITE-ProRule" id="PRU00282"/>
    </source>
</evidence>
<dbReference type="AlphaFoldDB" id="A0A1R1WYJ9"/>
<sequence>MATSDNNTAVLDRLDSTKHRPLSSTEQLLCGSFTGLFSRLTVAPIDVLKISLQLDSSKRSLFNHKPSQSIIIKKISNLYLKEGFKNLSSELNSLLCGSVAGLSATITSYPFDLLRTRFAAQSLNNKAYSSYSHAINHILKYEGISGFYKGLSSASIQIIPYIGLVFGTYDFISKKLSTSKSLFINDLISNNPSSTNAVVGAVAGVISKTIVYPLDLVRKRMQIQGPNLYIFAPGIAPKPTIYSTTYTIIKSEGPLCLFRGLLPSLIKAAPSSASAFFSYSIAKNFILAHF</sequence>
<feature type="repeat" description="Solcar" evidence="8">
    <location>
        <begin position="191"/>
        <end position="285"/>
    </location>
</feature>
<evidence type="ECO:0000256" key="7">
    <source>
        <dbReference type="ARBA" id="ARBA00023136"/>
    </source>
</evidence>
<dbReference type="InterPro" id="IPR018108">
    <property type="entry name" value="MCP_transmembrane"/>
</dbReference>
<dbReference type="InterPro" id="IPR002067">
    <property type="entry name" value="MCP"/>
</dbReference>
<dbReference type="STRING" id="133412.A0A1R1WYJ9"/>
<dbReference type="Gene3D" id="1.50.40.10">
    <property type="entry name" value="Mitochondrial carrier domain"/>
    <property type="match status" value="1"/>
</dbReference>
<gene>
    <name evidence="11" type="ORF">AYI70_g12139</name>
    <name evidence="10" type="ORF">AYI70_g12167</name>
    <name evidence="12" type="ORF">AYI70_g3022</name>
</gene>
<evidence type="ECO:0000256" key="2">
    <source>
        <dbReference type="ARBA" id="ARBA00022448"/>
    </source>
</evidence>
<keyword evidence="6" id="KW-0496">Mitochondrion</keyword>
<comment type="subcellular location">
    <subcellularLocation>
        <location evidence="1">Mitochondrion membrane</location>
        <topology evidence="1">Multi-pass membrane protein</topology>
    </subcellularLocation>
</comment>
<keyword evidence="4" id="KW-0677">Repeat</keyword>
<name>A0A1R1WYJ9_9FUNG</name>
<dbReference type="EMBL" id="LSSN01006044">
    <property type="protein sequence ID" value="OMJ07459.1"/>
    <property type="molecule type" value="Genomic_DNA"/>
</dbReference>
<dbReference type="PRINTS" id="PR00926">
    <property type="entry name" value="MITOCARRIER"/>
</dbReference>
<keyword evidence="2 9" id="KW-0813">Transport</keyword>
<dbReference type="SUPFAM" id="SSF103506">
    <property type="entry name" value="Mitochondrial carrier"/>
    <property type="match status" value="1"/>
</dbReference>
<keyword evidence="3 8" id="KW-0812">Transmembrane</keyword>
<comment type="caution">
    <text evidence="10">The sequence shown here is derived from an EMBL/GenBank/DDBJ whole genome shotgun (WGS) entry which is preliminary data.</text>
</comment>
<dbReference type="PANTHER" id="PTHR24089">
    <property type="entry name" value="SOLUTE CARRIER FAMILY 25"/>
    <property type="match status" value="1"/>
</dbReference>
<evidence type="ECO:0000256" key="4">
    <source>
        <dbReference type="ARBA" id="ARBA00022737"/>
    </source>
</evidence>
<keyword evidence="13" id="KW-1185">Reference proteome</keyword>
<evidence type="ECO:0000256" key="3">
    <source>
        <dbReference type="ARBA" id="ARBA00022692"/>
    </source>
</evidence>
<protein>
    <submittedName>
        <fullName evidence="10">Mitochondrial thiamine pyrophosphate carrier 1</fullName>
    </submittedName>
</protein>
<dbReference type="Proteomes" id="UP000187283">
    <property type="component" value="Unassembled WGS sequence"/>
</dbReference>
<dbReference type="Pfam" id="PF00153">
    <property type="entry name" value="Mito_carr"/>
    <property type="match status" value="3"/>
</dbReference>
<dbReference type="EMBL" id="LSSN01006038">
    <property type="protein sequence ID" value="OMJ07494.1"/>
    <property type="molecule type" value="Genomic_DNA"/>
</dbReference>
<evidence type="ECO:0000256" key="6">
    <source>
        <dbReference type="ARBA" id="ARBA00023128"/>
    </source>
</evidence>
<evidence type="ECO:0000313" key="12">
    <source>
        <dbReference type="EMBL" id="OMJ22228.1"/>
    </source>
</evidence>
<keyword evidence="7 8" id="KW-0472">Membrane</keyword>
<evidence type="ECO:0000256" key="5">
    <source>
        <dbReference type="ARBA" id="ARBA00022989"/>
    </source>
</evidence>
<evidence type="ECO:0000256" key="1">
    <source>
        <dbReference type="ARBA" id="ARBA00004225"/>
    </source>
</evidence>
<dbReference type="InterPro" id="IPR023395">
    <property type="entry name" value="MCP_dom_sf"/>
</dbReference>
<proteinExistence type="inferred from homology"/>
<accession>A0A1R1WYJ9</accession>
<evidence type="ECO:0000313" key="10">
    <source>
        <dbReference type="EMBL" id="OMJ07459.1"/>
    </source>
</evidence>
<evidence type="ECO:0000313" key="11">
    <source>
        <dbReference type="EMBL" id="OMJ07494.1"/>
    </source>
</evidence>
<evidence type="ECO:0000256" key="9">
    <source>
        <dbReference type="RuleBase" id="RU000488"/>
    </source>
</evidence>
<organism evidence="10 13">
    <name type="scientific">Smittium culicis</name>
    <dbReference type="NCBI Taxonomy" id="133412"/>
    <lineage>
        <taxon>Eukaryota</taxon>
        <taxon>Fungi</taxon>
        <taxon>Fungi incertae sedis</taxon>
        <taxon>Zoopagomycota</taxon>
        <taxon>Kickxellomycotina</taxon>
        <taxon>Harpellomycetes</taxon>
        <taxon>Harpellales</taxon>
        <taxon>Legeriomycetaceae</taxon>
        <taxon>Smittium</taxon>
    </lineage>
</organism>
<dbReference type="PROSITE" id="PS50920">
    <property type="entry name" value="SOLCAR"/>
    <property type="match status" value="2"/>
</dbReference>
<evidence type="ECO:0000313" key="13">
    <source>
        <dbReference type="Proteomes" id="UP000187283"/>
    </source>
</evidence>
<dbReference type="OrthoDB" id="18574at2759"/>
<dbReference type="GO" id="GO:0031966">
    <property type="term" value="C:mitochondrial membrane"/>
    <property type="evidence" value="ECO:0007669"/>
    <property type="project" value="UniProtKB-SubCell"/>
</dbReference>
<comment type="similarity">
    <text evidence="9">Belongs to the mitochondrial carrier (TC 2.A.29) family.</text>
</comment>
<dbReference type="EMBL" id="LSSN01000813">
    <property type="protein sequence ID" value="OMJ22228.1"/>
    <property type="molecule type" value="Genomic_DNA"/>
</dbReference>
<feature type="repeat" description="Solcar" evidence="8">
    <location>
        <begin position="88"/>
        <end position="175"/>
    </location>
</feature>
<keyword evidence="5" id="KW-1133">Transmembrane helix</keyword>
<dbReference type="GO" id="GO:0055085">
    <property type="term" value="P:transmembrane transport"/>
    <property type="evidence" value="ECO:0007669"/>
    <property type="project" value="InterPro"/>
</dbReference>